<accession>A0A016SBU9</accession>
<dbReference type="Proteomes" id="UP000024635">
    <property type="component" value="Unassembled WGS sequence"/>
</dbReference>
<keyword evidence="2" id="KW-1185">Reference proteome</keyword>
<evidence type="ECO:0000313" key="2">
    <source>
        <dbReference type="Proteomes" id="UP000024635"/>
    </source>
</evidence>
<gene>
    <name evidence="1" type="primary">Acey_s0252.g239</name>
    <name evidence="1" type="ORF">Y032_0252g239</name>
</gene>
<comment type="caution">
    <text evidence="1">The sequence shown here is derived from an EMBL/GenBank/DDBJ whole genome shotgun (WGS) entry which is preliminary data.</text>
</comment>
<organism evidence="1 2">
    <name type="scientific">Ancylostoma ceylanicum</name>
    <dbReference type="NCBI Taxonomy" id="53326"/>
    <lineage>
        <taxon>Eukaryota</taxon>
        <taxon>Metazoa</taxon>
        <taxon>Ecdysozoa</taxon>
        <taxon>Nematoda</taxon>
        <taxon>Chromadorea</taxon>
        <taxon>Rhabditida</taxon>
        <taxon>Rhabditina</taxon>
        <taxon>Rhabditomorpha</taxon>
        <taxon>Strongyloidea</taxon>
        <taxon>Ancylostomatidae</taxon>
        <taxon>Ancylostomatinae</taxon>
        <taxon>Ancylostoma</taxon>
    </lineage>
</organism>
<name>A0A016SBU9_9BILA</name>
<dbReference type="EMBL" id="JARK01001588">
    <property type="protein sequence ID" value="EYB88138.1"/>
    <property type="molecule type" value="Genomic_DNA"/>
</dbReference>
<dbReference type="AlphaFoldDB" id="A0A016SBU9"/>
<sequence>MYAKVLANKCSYELEIKNYALKYYVQCIRNDESAQAAHVTAKSLVDIIKITMKCDTQIGNEDVECWQAWPPRPPERTSRFG</sequence>
<proteinExistence type="predicted"/>
<protein>
    <submittedName>
        <fullName evidence="1">Uncharacterized protein</fullName>
    </submittedName>
</protein>
<reference evidence="2" key="1">
    <citation type="journal article" date="2015" name="Nat. Genet.">
        <title>The genome and transcriptome of the zoonotic hookworm Ancylostoma ceylanicum identify infection-specific gene families.</title>
        <authorList>
            <person name="Schwarz E.M."/>
            <person name="Hu Y."/>
            <person name="Antoshechkin I."/>
            <person name="Miller M.M."/>
            <person name="Sternberg P.W."/>
            <person name="Aroian R.V."/>
        </authorList>
    </citation>
    <scope>NUCLEOTIDE SEQUENCE</scope>
    <source>
        <strain evidence="2">HY135</strain>
    </source>
</reference>
<evidence type="ECO:0000313" key="1">
    <source>
        <dbReference type="EMBL" id="EYB88138.1"/>
    </source>
</evidence>